<protein>
    <submittedName>
        <fullName evidence="1">NETI protein</fullName>
    </submittedName>
</protein>
<dbReference type="STRING" id="1884432.SAMN05518683_10486"/>
<gene>
    <name evidence="1" type="ORF">SAMN05518683_10486</name>
</gene>
<reference evidence="2" key="1">
    <citation type="submission" date="2016-10" db="EMBL/GenBank/DDBJ databases">
        <authorList>
            <person name="Varghese N."/>
            <person name="Submissions S."/>
        </authorList>
    </citation>
    <scope>NUCLEOTIDE SEQUENCE [LARGE SCALE GENOMIC DNA]</scope>
    <source>
        <strain evidence="2">S7</strain>
    </source>
</reference>
<dbReference type="OrthoDB" id="2354098at2"/>
<dbReference type="RefSeq" id="WP_093335688.1">
    <property type="nucleotide sequence ID" value="NZ_FOXD01000004.1"/>
</dbReference>
<evidence type="ECO:0000313" key="2">
    <source>
        <dbReference type="Proteomes" id="UP000198892"/>
    </source>
</evidence>
<dbReference type="EMBL" id="FOXD01000004">
    <property type="protein sequence ID" value="SFP32236.1"/>
    <property type="molecule type" value="Genomic_DNA"/>
</dbReference>
<evidence type="ECO:0000313" key="1">
    <source>
        <dbReference type="EMBL" id="SFP32236.1"/>
    </source>
</evidence>
<organism evidence="1 2">
    <name type="scientific">Salibacterium halotolerans</name>
    <dbReference type="NCBI Taxonomy" id="1884432"/>
    <lineage>
        <taxon>Bacteria</taxon>
        <taxon>Bacillati</taxon>
        <taxon>Bacillota</taxon>
        <taxon>Bacilli</taxon>
        <taxon>Bacillales</taxon>
        <taxon>Bacillaceae</taxon>
    </lineage>
</organism>
<name>A0A1I5PFG6_9BACI</name>
<dbReference type="Pfam" id="PF14044">
    <property type="entry name" value="NETI"/>
    <property type="match status" value="1"/>
</dbReference>
<keyword evidence="2" id="KW-1185">Reference proteome</keyword>
<dbReference type="AlphaFoldDB" id="A0A1I5PFG6"/>
<dbReference type="Proteomes" id="UP000198892">
    <property type="component" value="Unassembled WGS sequence"/>
</dbReference>
<dbReference type="InterPro" id="IPR025930">
    <property type="entry name" value="NETI"/>
</dbReference>
<accession>A0A1I5PFG6</accession>
<sequence>MAKKKRFEVSGDETIEECLARIREEGYTPVRRMEEPVFQEVKQNGKIEQIPVKQQIIFEARPQ</sequence>
<proteinExistence type="predicted"/>